<evidence type="ECO:0000313" key="7">
    <source>
        <dbReference type="Proteomes" id="UP000198929"/>
    </source>
</evidence>
<dbReference type="PANTHER" id="PTHR42794:SF1">
    <property type="entry name" value="HEMIN IMPORT ATP-BINDING PROTEIN HMUV"/>
    <property type="match status" value="1"/>
</dbReference>
<dbReference type="Proteomes" id="UP000198929">
    <property type="component" value="Unassembled WGS sequence"/>
</dbReference>
<dbReference type="InterPro" id="IPR027417">
    <property type="entry name" value="P-loop_NTPase"/>
</dbReference>
<dbReference type="STRING" id="1121357.SAMN05661109_01725"/>
<keyword evidence="1" id="KW-0813">Transport</keyword>
<dbReference type="GO" id="GO:0005524">
    <property type="term" value="F:ATP binding"/>
    <property type="evidence" value="ECO:0007669"/>
    <property type="project" value="UniProtKB-KW"/>
</dbReference>
<evidence type="ECO:0000256" key="2">
    <source>
        <dbReference type="ARBA" id="ARBA00022741"/>
    </source>
</evidence>
<keyword evidence="4" id="KW-1278">Translocase</keyword>
<dbReference type="SMART" id="SM00382">
    <property type="entry name" value="AAA"/>
    <property type="match status" value="1"/>
</dbReference>
<dbReference type="PANTHER" id="PTHR42794">
    <property type="entry name" value="HEMIN IMPORT ATP-BINDING PROTEIN HMUV"/>
    <property type="match status" value="1"/>
</dbReference>
<dbReference type="CDD" id="cd03214">
    <property type="entry name" value="ABC_Iron-Siderophores_B12_Hemin"/>
    <property type="match status" value="1"/>
</dbReference>
<dbReference type="Pfam" id="PF00005">
    <property type="entry name" value="ABC_tran"/>
    <property type="match status" value="1"/>
</dbReference>
<dbReference type="PROSITE" id="PS50893">
    <property type="entry name" value="ABC_TRANSPORTER_2"/>
    <property type="match status" value="1"/>
</dbReference>
<sequence>MTSDLHIGDTMDKPGRLLADEIGFSFTPGDAVLSKVSAEIHAGSFLAVLGVNGSGKSTLLNCLAAILRAKHGKVLLYGQDIATIKRTQRAQQLAYVAQKNFTNRSSVYDSLLIGRKPFITGVPTEDDYAIVDAVISAIGLERHALTYIDELSGGEYQKVVLGRALVQCTGVLLLDEPTNNLDIAAEHSILSLVRKLVDTQDVAAAAVMHDINLALDYCDRFLVLSDGRACAHGGPEIITDALVSEVYRISATVHTVADRKIVLVDKPI</sequence>
<dbReference type="FunFam" id="3.40.50.300:FF:000134">
    <property type="entry name" value="Iron-enterobactin ABC transporter ATP-binding protein"/>
    <property type="match status" value="1"/>
</dbReference>
<feature type="domain" description="ABC transporter" evidence="5">
    <location>
        <begin position="17"/>
        <end position="251"/>
    </location>
</feature>
<evidence type="ECO:0000256" key="3">
    <source>
        <dbReference type="ARBA" id="ARBA00022840"/>
    </source>
</evidence>
<evidence type="ECO:0000256" key="4">
    <source>
        <dbReference type="ARBA" id="ARBA00022967"/>
    </source>
</evidence>
<reference evidence="7" key="1">
    <citation type="submission" date="2016-10" db="EMBL/GenBank/DDBJ databases">
        <authorList>
            <person name="Varghese N."/>
            <person name="Submissions S."/>
        </authorList>
    </citation>
    <scope>NUCLEOTIDE SEQUENCE [LARGE SCALE GENOMIC DNA]</scope>
    <source>
        <strain evidence="7">DSM 20524</strain>
    </source>
</reference>
<keyword evidence="3 6" id="KW-0067">ATP-binding</keyword>
<keyword evidence="2" id="KW-0547">Nucleotide-binding</keyword>
<evidence type="ECO:0000313" key="6">
    <source>
        <dbReference type="EMBL" id="SES05780.1"/>
    </source>
</evidence>
<gene>
    <name evidence="6" type="ORF">SAMN05661109_01725</name>
</gene>
<dbReference type="InterPro" id="IPR003439">
    <property type="entry name" value="ABC_transporter-like_ATP-bd"/>
</dbReference>
<name>A0A1H9U891_9CORY</name>
<dbReference type="GO" id="GO:0016887">
    <property type="term" value="F:ATP hydrolysis activity"/>
    <property type="evidence" value="ECO:0007669"/>
    <property type="project" value="InterPro"/>
</dbReference>
<accession>A0A1H9U891</accession>
<dbReference type="AlphaFoldDB" id="A0A1H9U891"/>
<organism evidence="6 7">
    <name type="scientific">Corynebacterium cystitidis DSM 20524</name>
    <dbReference type="NCBI Taxonomy" id="1121357"/>
    <lineage>
        <taxon>Bacteria</taxon>
        <taxon>Bacillati</taxon>
        <taxon>Actinomycetota</taxon>
        <taxon>Actinomycetes</taxon>
        <taxon>Mycobacteriales</taxon>
        <taxon>Corynebacteriaceae</taxon>
        <taxon>Corynebacterium</taxon>
    </lineage>
</organism>
<dbReference type="Gene3D" id="3.40.50.300">
    <property type="entry name" value="P-loop containing nucleotide triphosphate hydrolases"/>
    <property type="match status" value="1"/>
</dbReference>
<dbReference type="RefSeq" id="WP_092259061.1">
    <property type="nucleotide sequence ID" value="NZ_CP047199.1"/>
</dbReference>
<evidence type="ECO:0000256" key="1">
    <source>
        <dbReference type="ARBA" id="ARBA00022448"/>
    </source>
</evidence>
<keyword evidence="7" id="KW-1185">Reference proteome</keyword>
<evidence type="ECO:0000259" key="5">
    <source>
        <dbReference type="PROSITE" id="PS50893"/>
    </source>
</evidence>
<dbReference type="InterPro" id="IPR003593">
    <property type="entry name" value="AAA+_ATPase"/>
</dbReference>
<proteinExistence type="predicted"/>
<dbReference type="SUPFAM" id="SSF52540">
    <property type="entry name" value="P-loop containing nucleoside triphosphate hydrolases"/>
    <property type="match status" value="1"/>
</dbReference>
<protein>
    <submittedName>
        <fullName evidence="6">Iron complex transport system ATP-binding protein</fullName>
    </submittedName>
</protein>
<dbReference type="EMBL" id="FOGQ01000007">
    <property type="protein sequence ID" value="SES05780.1"/>
    <property type="molecule type" value="Genomic_DNA"/>
</dbReference>